<evidence type="ECO:0000256" key="1">
    <source>
        <dbReference type="ARBA" id="ARBA00023002"/>
    </source>
</evidence>
<dbReference type="SUPFAM" id="SSF51735">
    <property type="entry name" value="NAD(P)-binding Rossmann-fold domains"/>
    <property type="match status" value="1"/>
</dbReference>
<organism evidence="2 3">
    <name type="scientific">Mycena indigotica</name>
    <dbReference type="NCBI Taxonomy" id="2126181"/>
    <lineage>
        <taxon>Eukaryota</taxon>
        <taxon>Fungi</taxon>
        <taxon>Dikarya</taxon>
        <taxon>Basidiomycota</taxon>
        <taxon>Agaricomycotina</taxon>
        <taxon>Agaricomycetes</taxon>
        <taxon>Agaricomycetidae</taxon>
        <taxon>Agaricales</taxon>
        <taxon>Marasmiineae</taxon>
        <taxon>Mycenaceae</taxon>
        <taxon>Mycena</taxon>
    </lineage>
</organism>
<dbReference type="Pfam" id="PF00106">
    <property type="entry name" value="adh_short"/>
    <property type="match status" value="1"/>
</dbReference>
<dbReference type="AlphaFoldDB" id="A0A8H6W9S0"/>
<dbReference type="Gene3D" id="3.40.50.720">
    <property type="entry name" value="NAD(P)-binding Rossmann-like Domain"/>
    <property type="match status" value="1"/>
</dbReference>
<sequence>MGLLASLRYGLFTFLPDQLFSKLPETVEDLAGRTYVVTGSNGGLGLAAVVRLARMKPARIILAVRSLSKGEKARDEVVAQTGYAGKIDVWLLDMADFASVVAFGEKVDSELERLDGAILNAGINPPHWRKTGDGWESILQVNTIATGLLGVLLLPVLHRTAALPAPLPDSTNIVPHLTITGSSAQFFAIFREKEEISGILQALNNEEKQGDPYATSKILLILYARVLAALPLAKDVVVNVVDPGLCMTNIGGEERKLPGWLLAIIKAIAWTPEKGALNITWAALQPTPPAAYVTSCEVRKSASWTYTKDADRVQEQVWKELVEVWTEVSSKVPEILSST</sequence>
<gene>
    <name evidence="2" type="ORF">MIND_00372000</name>
</gene>
<dbReference type="RefSeq" id="XP_037223442.1">
    <property type="nucleotide sequence ID" value="XM_037360557.1"/>
</dbReference>
<dbReference type="InterPro" id="IPR002347">
    <property type="entry name" value="SDR_fam"/>
</dbReference>
<dbReference type="GeneID" id="59343073"/>
<dbReference type="OrthoDB" id="542013at2759"/>
<name>A0A8H6W9S0_9AGAR</name>
<dbReference type="PANTHER" id="PTHR43157">
    <property type="entry name" value="PHOSPHATIDYLINOSITOL-GLYCAN BIOSYNTHESIS CLASS F PROTEIN-RELATED"/>
    <property type="match status" value="1"/>
</dbReference>
<dbReference type="PRINTS" id="PR00081">
    <property type="entry name" value="GDHRDH"/>
</dbReference>
<proteinExistence type="predicted"/>
<evidence type="ECO:0000313" key="2">
    <source>
        <dbReference type="EMBL" id="KAF7309992.1"/>
    </source>
</evidence>
<protein>
    <recommendedName>
        <fullName evidence="4">NAD(P)-binding protein</fullName>
    </recommendedName>
</protein>
<evidence type="ECO:0000313" key="3">
    <source>
        <dbReference type="Proteomes" id="UP000636479"/>
    </source>
</evidence>
<keyword evidence="1" id="KW-0560">Oxidoreductase</keyword>
<dbReference type="PANTHER" id="PTHR43157:SF31">
    <property type="entry name" value="PHOSPHATIDYLINOSITOL-GLYCAN BIOSYNTHESIS CLASS F PROTEIN"/>
    <property type="match status" value="1"/>
</dbReference>
<reference evidence="2" key="1">
    <citation type="submission" date="2020-05" db="EMBL/GenBank/DDBJ databases">
        <title>Mycena genomes resolve the evolution of fungal bioluminescence.</title>
        <authorList>
            <person name="Tsai I.J."/>
        </authorList>
    </citation>
    <scope>NUCLEOTIDE SEQUENCE</scope>
    <source>
        <strain evidence="2">171206Taipei</strain>
    </source>
</reference>
<keyword evidence="3" id="KW-1185">Reference proteome</keyword>
<accession>A0A8H6W9S0</accession>
<evidence type="ECO:0008006" key="4">
    <source>
        <dbReference type="Google" id="ProtNLM"/>
    </source>
</evidence>
<dbReference type="EMBL" id="JACAZF010000003">
    <property type="protein sequence ID" value="KAF7309992.1"/>
    <property type="molecule type" value="Genomic_DNA"/>
</dbReference>
<dbReference type="Proteomes" id="UP000636479">
    <property type="component" value="Unassembled WGS sequence"/>
</dbReference>
<dbReference type="GO" id="GO:0016491">
    <property type="term" value="F:oxidoreductase activity"/>
    <property type="evidence" value="ECO:0007669"/>
    <property type="project" value="UniProtKB-KW"/>
</dbReference>
<comment type="caution">
    <text evidence="2">The sequence shown here is derived from an EMBL/GenBank/DDBJ whole genome shotgun (WGS) entry which is preliminary data.</text>
</comment>
<dbReference type="InterPro" id="IPR036291">
    <property type="entry name" value="NAD(P)-bd_dom_sf"/>
</dbReference>